<name>A0A2J8AFV9_9CHLO</name>
<comment type="caution">
    <text evidence="3">The sequence shown here is derived from an EMBL/GenBank/DDBJ whole genome shotgun (WGS) entry which is preliminary data.</text>
</comment>
<dbReference type="InterPro" id="IPR036378">
    <property type="entry name" value="FAS1_dom_sf"/>
</dbReference>
<proteinExistence type="predicted"/>
<dbReference type="Proteomes" id="UP000236333">
    <property type="component" value="Unassembled WGS sequence"/>
</dbReference>
<reference evidence="3 4" key="1">
    <citation type="journal article" date="2017" name="Mol. Biol. Evol.">
        <title>The 4-celled Tetrabaena socialis nuclear genome reveals the essential components for genetic control of cell number at the origin of multicellularity in the volvocine lineage.</title>
        <authorList>
            <person name="Featherston J."/>
            <person name="Arakaki Y."/>
            <person name="Hanschen E.R."/>
            <person name="Ferris P.J."/>
            <person name="Michod R.E."/>
            <person name="Olson B.J.S.C."/>
            <person name="Nozaki H."/>
            <person name="Durand P.M."/>
        </authorList>
    </citation>
    <scope>NUCLEOTIDE SEQUENCE [LARGE SCALE GENOMIC DNA]</scope>
    <source>
        <strain evidence="3 4">NIES-571</strain>
    </source>
</reference>
<organism evidence="3 4">
    <name type="scientific">Tetrabaena socialis</name>
    <dbReference type="NCBI Taxonomy" id="47790"/>
    <lineage>
        <taxon>Eukaryota</taxon>
        <taxon>Viridiplantae</taxon>
        <taxon>Chlorophyta</taxon>
        <taxon>core chlorophytes</taxon>
        <taxon>Chlorophyceae</taxon>
        <taxon>CS clade</taxon>
        <taxon>Chlamydomonadales</taxon>
        <taxon>Tetrabaenaceae</taxon>
        <taxon>Tetrabaena</taxon>
    </lineage>
</organism>
<dbReference type="Gene3D" id="2.30.180.10">
    <property type="entry name" value="FAS1 domain"/>
    <property type="match status" value="1"/>
</dbReference>
<keyword evidence="4" id="KW-1185">Reference proteome</keyword>
<dbReference type="SUPFAM" id="SSF82153">
    <property type="entry name" value="FAS1 domain"/>
    <property type="match status" value="1"/>
</dbReference>
<evidence type="ECO:0000313" key="4">
    <source>
        <dbReference type="Proteomes" id="UP000236333"/>
    </source>
</evidence>
<evidence type="ECO:0000256" key="1">
    <source>
        <dbReference type="SAM" id="MobiDB-lite"/>
    </source>
</evidence>
<dbReference type="PROSITE" id="PS50213">
    <property type="entry name" value="FAS1"/>
    <property type="match status" value="1"/>
</dbReference>
<dbReference type="EMBL" id="PGGS01000030">
    <property type="protein sequence ID" value="PNH11405.1"/>
    <property type="molecule type" value="Genomic_DNA"/>
</dbReference>
<evidence type="ECO:0000259" key="2">
    <source>
        <dbReference type="PROSITE" id="PS50213"/>
    </source>
</evidence>
<gene>
    <name evidence="3" type="ORF">TSOC_001786</name>
</gene>
<evidence type="ECO:0000313" key="3">
    <source>
        <dbReference type="EMBL" id="PNH11405.1"/>
    </source>
</evidence>
<dbReference type="SMART" id="SM00554">
    <property type="entry name" value="FAS1"/>
    <property type="match status" value="1"/>
</dbReference>
<feature type="domain" description="FAS1" evidence="2">
    <location>
        <begin position="60"/>
        <end position="199"/>
    </location>
</feature>
<dbReference type="OrthoDB" id="286301at2759"/>
<dbReference type="Pfam" id="PF02469">
    <property type="entry name" value="Fasciclin"/>
    <property type="match status" value="1"/>
</dbReference>
<dbReference type="AlphaFoldDB" id="A0A2J8AFV9"/>
<accession>A0A2J8AFV9</accession>
<protein>
    <recommendedName>
        <fullName evidence="2">FAS1 domain-containing protein</fullName>
    </recommendedName>
</protein>
<feature type="region of interest" description="Disordered" evidence="1">
    <location>
        <begin position="32"/>
        <end position="58"/>
    </location>
</feature>
<sequence>MWKMKLAKLAGTSPTVRRDGTLCEPVARFEMATPEEQHGRVARPSQRTPRVPAPAAPPAPRRLLAARASTSEIEELAWATKSLEVAGVDLTQLLQPCTIFAPSAEAIRAFAETAGPTAVDMLSTAAGLKAIQAHIIPKQVLRSSQMPSEATPYTSAAGTIITISFKEMPVVSSNGHTAHVVMADIPAGQAVVHVIDSILPMG</sequence>
<dbReference type="InterPro" id="IPR000782">
    <property type="entry name" value="FAS1_domain"/>
</dbReference>